<sequence>MWMIIHLGFLLTVGGTFREKITLDAFQKVTPCTTGMRGAIDRVFINGTVTGADSLERDWFDHVIVKSVSKAMKLPLCYVSLLTSDCIYPNRTIHRCYCKDKNLATGEVHFVVNLTAELIISETAINIRRPITSGAEQLLSNNNVTLPKIY</sequence>
<evidence type="ECO:0000313" key="3">
    <source>
        <dbReference type="Proteomes" id="UP000678393"/>
    </source>
</evidence>
<reference evidence="2" key="1">
    <citation type="submission" date="2021-04" db="EMBL/GenBank/DDBJ databases">
        <authorList>
            <consortium name="Molecular Ecology Group"/>
        </authorList>
    </citation>
    <scope>NUCLEOTIDE SEQUENCE</scope>
</reference>
<dbReference type="EMBL" id="CAJHNH020001477">
    <property type="protein sequence ID" value="CAG5123227.1"/>
    <property type="molecule type" value="Genomic_DNA"/>
</dbReference>
<feature type="signal peptide" evidence="1">
    <location>
        <begin position="1"/>
        <end position="18"/>
    </location>
</feature>
<evidence type="ECO:0000256" key="1">
    <source>
        <dbReference type="SAM" id="SignalP"/>
    </source>
</evidence>
<evidence type="ECO:0000313" key="2">
    <source>
        <dbReference type="EMBL" id="CAG5123227.1"/>
    </source>
</evidence>
<keyword evidence="3" id="KW-1185">Reference proteome</keyword>
<name>A0A8S3Z178_9EUPU</name>
<gene>
    <name evidence="2" type="ORF">CUNI_LOCUS8785</name>
</gene>
<feature type="non-terminal residue" evidence="2">
    <location>
        <position position="150"/>
    </location>
</feature>
<protein>
    <submittedName>
        <fullName evidence="2">Uncharacterized protein</fullName>
    </submittedName>
</protein>
<comment type="caution">
    <text evidence="2">The sequence shown here is derived from an EMBL/GenBank/DDBJ whole genome shotgun (WGS) entry which is preliminary data.</text>
</comment>
<dbReference type="AlphaFoldDB" id="A0A8S3Z178"/>
<feature type="chain" id="PRO_5035892816" evidence="1">
    <location>
        <begin position="19"/>
        <end position="150"/>
    </location>
</feature>
<organism evidence="2 3">
    <name type="scientific">Candidula unifasciata</name>
    <dbReference type="NCBI Taxonomy" id="100452"/>
    <lineage>
        <taxon>Eukaryota</taxon>
        <taxon>Metazoa</taxon>
        <taxon>Spiralia</taxon>
        <taxon>Lophotrochozoa</taxon>
        <taxon>Mollusca</taxon>
        <taxon>Gastropoda</taxon>
        <taxon>Heterobranchia</taxon>
        <taxon>Euthyneura</taxon>
        <taxon>Panpulmonata</taxon>
        <taxon>Eupulmonata</taxon>
        <taxon>Stylommatophora</taxon>
        <taxon>Helicina</taxon>
        <taxon>Helicoidea</taxon>
        <taxon>Geomitridae</taxon>
        <taxon>Candidula</taxon>
    </lineage>
</organism>
<accession>A0A8S3Z178</accession>
<proteinExistence type="predicted"/>
<keyword evidence="1" id="KW-0732">Signal</keyword>
<dbReference type="Proteomes" id="UP000678393">
    <property type="component" value="Unassembled WGS sequence"/>
</dbReference>